<dbReference type="InterPro" id="IPR046341">
    <property type="entry name" value="SET_dom_sf"/>
</dbReference>
<dbReference type="Gene3D" id="3.90.1410.10">
    <property type="entry name" value="set domain protein methyltransferase, domain 1"/>
    <property type="match status" value="1"/>
</dbReference>
<proteinExistence type="predicted"/>
<dbReference type="InterPro" id="IPR001214">
    <property type="entry name" value="SET_dom"/>
</dbReference>
<dbReference type="SUPFAM" id="SSF82199">
    <property type="entry name" value="SET domain"/>
    <property type="match status" value="1"/>
</dbReference>
<organism evidence="2">
    <name type="scientific">Alexandrium monilatum</name>
    <dbReference type="NCBI Taxonomy" id="311494"/>
    <lineage>
        <taxon>Eukaryota</taxon>
        <taxon>Sar</taxon>
        <taxon>Alveolata</taxon>
        <taxon>Dinophyceae</taxon>
        <taxon>Gonyaulacales</taxon>
        <taxon>Pyrocystaceae</taxon>
        <taxon>Alexandrium</taxon>
    </lineage>
</organism>
<dbReference type="GO" id="GO:0016279">
    <property type="term" value="F:protein-lysine N-methyltransferase activity"/>
    <property type="evidence" value="ECO:0007669"/>
    <property type="project" value="TreeGrafter"/>
</dbReference>
<dbReference type="Pfam" id="PF00856">
    <property type="entry name" value="SET"/>
    <property type="match status" value="1"/>
</dbReference>
<protein>
    <recommendedName>
        <fullName evidence="1">SET domain-containing protein</fullName>
    </recommendedName>
</protein>
<reference evidence="2" key="1">
    <citation type="submission" date="2021-01" db="EMBL/GenBank/DDBJ databases">
        <authorList>
            <person name="Corre E."/>
            <person name="Pelletier E."/>
            <person name="Niang G."/>
            <person name="Scheremetjew M."/>
            <person name="Finn R."/>
            <person name="Kale V."/>
            <person name="Holt S."/>
            <person name="Cochrane G."/>
            <person name="Meng A."/>
            <person name="Brown T."/>
            <person name="Cohen L."/>
        </authorList>
    </citation>
    <scope>NUCLEOTIDE SEQUENCE</scope>
    <source>
        <strain evidence="2">CCMP3105</strain>
    </source>
</reference>
<dbReference type="AlphaFoldDB" id="A0A7S4V2G5"/>
<dbReference type="PROSITE" id="PS50280">
    <property type="entry name" value="SET"/>
    <property type="match status" value="1"/>
</dbReference>
<accession>A0A7S4V2G5</accession>
<dbReference type="CDD" id="cd10527">
    <property type="entry name" value="SET_LSMT"/>
    <property type="match status" value="1"/>
</dbReference>
<name>A0A7S4V2G5_9DINO</name>
<evidence type="ECO:0000313" key="2">
    <source>
        <dbReference type="EMBL" id="CAE4560388.1"/>
    </source>
</evidence>
<sequence length="496" mass="53064">MIRIVVPADAQPGDTLLLTRGQAEGHWSCKVQPMTHDVAAPPAVAPEDDLARHQRLWSAIMDAGGAWSSKLARGTSPALTVPGVVATEPIAAGEELGSVPSSLFLSAEAVRKKAPELCRAVDALPPQEHTGLPAQVTIMVQLLVAAEERRAAGRAASGCLTVWEAFADVLACETLADHPYRLALRDPKSFRSLLDPSPEAELVERVAWGVLARYEVIVQKVEPAMLGHGFTAERFLRAWLLLVTRAFETGGARTTLVPGMDSFNHRPQRAGVQVYWDADAGTMRVKATRDIARGEEVFISYGDLCNPMLYRTYGFTLPPAEEPGWTCVLMPAAAQHILKAHLPPAHAAKIIEFDSRRLHPTVVGALKAAQSKGRETGDEGEASRALLEELLRFRIAAYLQDVLLKPTRESLERVGDGGESHWASWDVILAGADAARLSAGGAAVTDALRVKASGYLCLAAHLEALDDPVAAGGLPRAAAEGLRNSLRGVFLGGLAV</sequence>
<gene>
    <name evidence="2" type="ORF">AMON00008_LOCUS7</name>
</gene>
<dbReference type="PANTHER" id="PTHR13271">
    <property type="entry name" value="UNCHARACTERIZED PUTATIVE METHYLTRANSFERASE"/>
    <property type="match status" value="1"/>
</dbReference>
<dbReference type="EMBL" id="HBNR01000008">
    <property type="protein sequence ID" value="CAE4560388.1"/>
    <property type="molecule type" value="Transcribed_RNA"/>
</dbReference>
<feature type="domain" description="SET" evidence="1">
    <location>
        <begin position="69"/>
        <end position="302"/>
    </location>
</feature>
<dbReference type="InterPro" id="IPR050600">
    <property type="entry name" value="SETD3_SETD6_MTase"/>
</dbReference>
<evidence type="ECO:0000259" key="1">
    <source>
        <dbReference type="PROSITE" id="PS50280"/>
    </source>
</evidence>